<dbReference type="Proteomes" id="UP000483286">
    <property type="component" value="Unassembled WGS sequence"/>
</dbReference>
<sequence>MTLAPGQSATVQVKLDGGSPSDILNYSWSSGLTLAFGNRQFTVTNVAAPRGTSSVKVTYGREATATLKVIVPPTGRIPVSSLAVIVDPALPDVDTRTSTIPEITRRLYAEYRDEADFIFLVMNRTTKPDSAPYGMYFPVKNDTEGLGITTFDQTADYGSAGTLQGVMYFPYRAGIESGPSLHELAHRWANDAVESDLPSHFGFSSAGRQLGGFDDATFNDLGNGQYQASITGRKTFGTVANGGNSVAYSDVELYLMGLLAPSEVNPFRVARNAAWVDAANGVFRADAVIGQRVQDIISQHGARSPAFGDAQKTFRLLTVMVSKTTPSEAELLDVAEGLGTLTYVGDDGNPNNFTFNEATRGRGVLRVLAAPTLRK</sequence>
<dbReference type="EMBL" id="WQLB01000029">
    <property type="protein sequence ID" value="MVN88510.1"/>
    <property type="molecule type" value="Genomic_DNA"/>
</dbReference>
<evidence type="ECO:0000313" key="1">
    <source>
        <dbReference type="EMBL" id="MVN88510.1"/>
    </source>
</evidence>
<evidence type="ECO:0000313" key="2">
    <source>
        <dbReference type="Proteomes" id="UP000483286"/>
    </source>
</evidence>
<dbReference type="RefSeq" id="WP_157460570.1">
    <property type="nucleotide sequence ID" value="NZ_WQLB01000029.1"/>
</dbReference>
<gene>
    <name evidence="1" type="ORF">GO986_17355</name>
</gene>
<protein>
    <submittedName>
        <fullName evidence="1">Uncharacterized protein</fullName>
    </submittedName>
</protein>
<comment type="caution">
    <text evidence="1">The sequence shown here is derived from an EMBL/GenBank/DDBJ whole genome shotgun (WGS) entry which is preliminary data.</text>
</comment>
<proteinExistence type="predicted"/>
<accession>A0A7C9I0P5</accession>
<dbReference type="AlphaFoldDB" id="A0A7C9I0P5"/>
<organism evidence="1 2">
    <name type="scientific">Deinococcus arboris</name>
    <dbReference type="NCBI Taxonomy" id="2682977"/>
    <lineage>
        <taxon>Bacteria</taxon>
        <taxon>Thermotogati</taxon>
        <taxon>Deinococcota</taxon>
        <taxon>Deinococci</taxon>
        <taxon>Deinococcales</taxon>
        <taxon>Deinococcaceae</taxon>
        <taxon>Deinococcus</taxon>
    </lineage>
</organism>
<reference evidence="1 2" key="1">
    <citation type="submission" date="2019-12" db="EMBL/GenBank/DDBJ databases">
        <title>Deinococcus sp. HMF7620 Genome sequencing and assembly.</title>
        <authorList>
            <person name="Kang H."/>
            <person name="Kim H."/>
            <person name="Joh K."/>
        </authorList>
    </citation>
    <scope>NUCLEOTIDE SEQUENCE [LARGE SCALE GENOMIC DNA]</scope>
    <source>
        <strain evidence="1 2">HMF7620</strain>
    </source>
</reference>
<keyword evidence="2" id="KW-1185">Reference proteome</keyword>
<name>A0A7C9I0P5_9DEIO</name>